<dbReference type="PANTHER" id="PTHR37066">
    <property type="entry name" value="HELICASE-ASSOCIATED"/>
    <property type="match status" value="1"/>
</dbReference>
<evidence type="ECO:0000259" key="1">
    <source>
        <dbReference type="Pfam" id="PF03457"/>
    </source>
</evidence>
<feature type="domain" description="Helicase-associated" evidence="1">
    <location>
        <begin position="190"/>
        <end position="260"/>
    </location>
</feature>
<dbReference type="InterPro" id="IPR005114">
    <property type="entry name" value="Helicase_assoc"/>
</dbReference>
<organism evidence="2 3">
    <name type="scientific">Aphanomyces euteiches</name>
    <dbReference type="NCBI Taxonomy" id="100861"/>
    <lineage>
        <taxon>Eukaryota</taxon>
        <taxon>Sar</taxon>
        <taxon>Stramenopiles</taxon>
        <taxon>Oomycota</taxon>
        <taxon>Saprolegniomycetes</taxon>
        <taxon>Saprolegniales</taxon>
        <taxon>Verrucalvaceae</taxon>
        <taxon>Aphanomyces</taxon>
    </lineage>
</organism>
<gene>
    <name evidence="2" type="ORF">Ae201684_001806</name>
</gene>
<dbReference type="VEuPathDB" id="FungiDB:AeMF1_004006"/>
<keyword evidence="3" id="KW-1185">Reference proteome</keyword>
<dbReference type="PANTHER" id="PTHR37066:SF1">
    <property type="entry name" value="LNS2_PITP DOMAIN-CONTAINING PROTEIN"/>
    <property type="match status" value="1"/>
</dbReference>
<evidence type="ECO:0000313" key="2">
    <source>
        <dbReference type="EMBL" id="KAF0743471.1"/>
    </source>
</evidence>
<dbReference type="AlphaFoldDB" id="A0A6G0XSX7"/>
<proteinExistence type="predicted"/>
<dbReference type="Pfam" id="PF03457">
    <property type="entry name" value="HA"/>
    <property type="match status" value="4"/>
</dbReference>
<evidence type="ECO:0000313" key="3">
    <source>
        <dbReference type="Proteomes" id="UP000481153"/>
    </source>
</evidence>
<feature type="domain" description="Helicase-associated" evidence="1">
    <location>
        <begin position="116"/>
        <end position="183"/>
    </location>
</feature>
<accession>A0A6G0XSX7</accession>
<protein>
    <recommendedName>
        <fullName evidence="1">Helicase-associated domain-containing protein</fullName>
    </recommendedName>
</protein>
<dbReference type="Proteomes" id="UP000481153">
    <property type="component" value="Unassembled WGS sequence"/>
</dbReference>
<name>A0A6G0XSX7_9STRA</name>
<reference evidence="2 3" key="1">
    <citation type="submission" date="2019-07" db="EMBL/GenBank/DDBJ databases">
        <title>Genomics analysis of Aphanomyces spp. identifies a new class of oomycete effector associated with host adaptation.</title>
        <authorList>
            <person name="Gaulin E."/>
        </authorList>
    </citation>
    <scope>NUCLEOTIDE SEQUENCE [LARGE SCALE GENOMIC DNA]</scope>
    <source>
        <strain evidence="2 3">ATCC 201684</strain>
    </source>
</reference>
<comment type="caution">
    <text evidence="2">The sequence shown here is derived from an EMBL/GenBank/DDBJ whole genome shotgun (WGS) entry which is preliminary data.</text>
</comment>
<sequence>MLARLCLQAARRSWTLRTFSSKTQSISLQRQKDILRLAQCVHQLEGRPERTNLTPALFTVPEEEPFPEDLQGRRFDISVLRRAKQHGVLDADVVAEFDAIGFAWDGREELSLQQLEENLEALRIYKSIHGNLNVPSYYKVKEGNTQWPQKFWGKKFGNSVRALRKQQERMDPSRREILDSMGFVWNAIQAHWEKNLLALETYKAIEGNLLVKYSFIVPDQDPAWPKDTWNMNLGYLVDTCRRKKESLPREFYDALNAMGFVWKVKDKGTGPGQPPIFSISKQHEILKIVEVQYKIQSHTKFTTLPNPFKVPSSSEWPQDLHGCNGEVSKLRRAYRMGLLDASIVAKFDELGFVWNDNQHQWSLTMEALRTFKKIYGHIKVPRVFEVPEDDPQWPVYLWTMRLGVKVGNIRRRQTELTLEQRQELDALDFVWDANKLHWNRNLSALKTYMKLFGNLFVPQKFVVPQDDPDWPSDYANIKLGTIVNGLRSNQATLSDEKKQELNKLDFVWSVKC</sequence>
<dbReference type="EMBL" id="VJMJ01000016">
    <property type="protein sequence ID" value="KAF0743471.1"/>
    <property type="molecule type" value="Genomic_DNA"/>
</dbReference>
<feature type="domain" description="Helicase-associated" evidence="1">
    <location>
        <begin position="358"/>
        <end position="429"/>
    </location>
</feature>
<feature type="domain" description="Helicase-associated" evidence="1">
    <location>
        <begin position="436"/>
        <end position="506"/>
    </location>
</feature>